<proteinExistence type="predicted"/>
<reference evidence="1 2" key="1">
    <citation type="submission" date="2016-07" db="EMBL/GenBank/DDBJ databases">
        <authorList>
            <person name="Jeong J.-J."/>
            <person name="Kim D.W."/>
            <person name="Sang M.K."/>
            <person name="Choi I.-G."/>
            <person name="Kim K.D."/>
        </authorList>
    </citation>
    <scope>NUCLEOTIDE SEQUENCE [LARGE SCALE GENOMIC DNA]</scope>
    <source>
        <strain evidence="1 2">C-26</strain>
    </source>
</reference>
<evidence type="ECO:0008006" key="3">
    <source>
        <dbReference type="Google" id="ProtNLM"/>
    </source>
</evidence>
<organism evidence="1 2">
    <name type="scientific">Chryseobacterium contaminans</name>
    <dbReference type="NCBI Taxonomy" id="1423959"/>
    <lineage>
        <taxon>Bacteria</taxon>
        <taxon>Pseudomonadati</taxon>
        <taxon>Bacteroidota</taxon>
        <taxon>Flavobacteriia</taxon>
        <taxon>Flavobacteriales</taxon>
        <taxon>Weeksellaceae</taxon>
        <taxon>Chryseobacterium group</taxon>
        <taxon>Chryseobacterium</taxon>
    </lineage>
</organism>
<comment type="caution">
    <text evidence="1">The sequence shown here is derived from an EMBL/GenBank/DDBJ whole genome shotgun (WGS) entry which is preliminary data.</text>
</comment>
<evidence type="ECO:0000313" key="2">
    <source>
        <dbReference type="Proteomes" id="UP000093508"/>
    </source>
</evidence>
<dbReference type="EMBL" id="MAYF01000298">
    <property type="protein sequence ID" value="OCA78141.1"/>
    <property type="molecule type" value="Genomic_DNA"/>
</dbReference>
<name>A0ABX2X448_9FLAO</name>
<evidence type="ECO:0000313" key="1">
    <source>
        <dbReference type="EMBL" id="OCA78141.1"/>
    </source>
</evidence>
<keyword evidence="2" id="KW-1185">Reference proteome</keyword>
<gene>
    <name evidence="1" type="ORF">BBH99_09635</name>
</gene>
<accession>A0ABX2X448</accession>
<protein>
    <recommendedName>
        <fullName evidence="3">Outer membrane protein beta-barrel domain-containing protein</fullName>
    </recommendedName>
</protein>
<sequence length="228" mass="24536">MATFTESPIFAGNFSKMIKKLMLLGAVSTSLFSFAQKFSFVPSVGYAWRVAETPSGFSKQEKDYIKGLKSGLHFDISAYYHINKVGIGLKFSNYSASSNGMITVNNSQRGTISVPISTTDNITFIGTSIMYSNYSEPTKHKLFVDGSLGIISYTTKTGNVKGTGSSIGLDAGLGYQYALSEHIFIGPKLSMTAGTLTKMKINGTTMELGDAKEGLTRVSLSGVATFHF</sequence>
<dbReference type="SUPFAM" id="SSF56925">
    <property type="entry name" value="OMPA-like"/>
    <property type="match status" value="1"/>
</dbReference>
<dbReference type="Proteomes" id="UP000093508">
    <property type="component" value="Unassembled WGS sequence"/>
</dbReference>
<dbReference type="InterPro" id="IPR011250">
    <property type="entry name" value="OMP/PagP_B-barrel"/>
</dbReference>